<dbReference type="GO" id="GO:0008909">
    <property type="term" value="F:isochorismate synthase activity"/>
    <property type="evidence" value="ECO:0007669"/>
    <property type="project" value="UniProtKB-EC"/>
</dbReference>
<protein>
    <recommendedName>
        <fullName evidence="3">isochorismate synthase</fullName>
        <ecNumber evidence="3">5.4.4.2</ecNumber>
    </recommendedName>
    <alternativeName>
        <fullName evidence="5">Isochorismate mutase</fullName>
    </alternativeName>
</protein>
<dbReference type="InterPro" id="IPR004561">
    <property type="entry name" value="IsoChor_synthase"/>
</dbReference>
<feature type="domain" description="Chorismate-utilising enzyme C-terminal" evidence="7">
    <location>
        <begin position="162"/>
        <end position="435"/>
    </location>
</feature>
<evidence type="ECO:0000256" key="6">
    <source>
        <dbReference type="SAM" id="MobiDB-lite"/>
    </source>
</evidence>
<comment type="similarity">
    <text evidence="2">Belongs to the isochorismate synthase family.</text>
</comment>
<gene>
    <name evidence="8" type="ORF">FHU37_005271</name>
</gene>
<name>A0A853AD32_9ACTN</name>
<dbReference type="RefSeq" id="WP_179817094.1">
    <property type="nucleotide sequence ID" value="NZ_JACBZD010000002.1"/>
</dbReference>
<evidence type="ECO:0000256" key="5">
    <source>
        <dbReference type="ARBA" id="ARBA00041564"/>
    </source>
</evidence>
<keyword evidence="9" id="KW-1185">Reference proteome</keyword>
<evidence type="ECO:0000259" key="7">
    <source>
        <dbReference type="Pfam" id="PF00425"/>
    </source>
</evidence>
<organism evidence="8 9">
    <name type="scientific">Allostreptomyces psammosilenae</name>
    <dbReference type="NCBI Taxonomy" id="1892865"/>
    <lineage>
        <taxon>Bacteria</taxon>
        <taxon>Bacillati</taxon>
        <taxon>Actinomycetota</taxon>
        <taxon>Actinomycetes</taxon>
        <taxon>Kitasatosporales</taxon>
        <taxon>Streptomycetaceae</taxon>
        <taxon>Allostreptomyces</taxon>
    </lineage>
</organism>
<evidence type="ECO:0000313" key="8">
    <source>
        <dbReference type="EMBL" id="NYI08242.1"/>
    </source>
</evidence>
<dbReference type="NCBIfam" id="TIGR00543">
    <property type="entry name" value="isochor_syn"/>
    <property type="match status" value="1"/>
</dbReference>
<feature type="region of interest" description="Disordered" evidence="6">
    <location>
        <begin position="115"/>
        <end position="150"/>
    </location>
</feature>
<dbReference type="Gene3D" id="3.60.120.10">
    <property type="entry name" value="Anthranilate synthase"/>
    <property type="match status" value="1"/>
</dbReference>
<reference evidence="8 9" key="1">
    <citation type="submission" date="2020-07" db="EMBL/GenBank/DDBJ databases">
        <title>Sequencing the genomes of 1000 actinobacteria strains.</title>
        <authorList>
            <person name="Klenk H.-P."/>
        </authorList>
    </citation>
    <scope>NUCLEOTIDE SEQUENCE [LARGE SCALE GENOMIC DNA]</scope>
    <source>
        <strain evidence="8 9">DSM 42178</strain>
    </source>
</reference>
<dbReference type="PANTHER" id="PTHR42839:SF2">
    <property type="entry name" value="ISOCHORISMATE SYNTHASE ENTC"/>
    <property type="match status" value="1"/>
</dbReference>
<keyword evidence="4 8" id="KW-0413">Isomerase</keyword>
<dbReference type="GO" id="GO:0009697">
    <property type="term" value="P:salicylic acid biosynthetic process"/>
    <property type="evidence" value="ECO:0007669"/>
    <property type="project" value="TreeGrafter"/>
</dbReference>
<evidence type="ECO:0000256" key="4">
    <source>
        <dbReference type="ARBA" id="ARBA00023235"/>
    </source>
</evidence>
<dbReference type="PANTHER" id="PTHR42839">
    <property type="entry name" value="ISOCHORISMATE SYNTHASE ENTC"/>
    <property type="match status" value="1"/>
</dbReference>
<evidence type="ECO:0000313" key="9">
    <source>
        <dbReference type="Proteomes" id="UP000567795"/>
    </source>
</evidence>
<dbReference type="Pfam" id="PF00425">
    <property type="entry name" value="Chorismate_bind"/>
    <property type="match status" value="1"/>
</dbReference>
<accession>A0A853AD32</accession>
<evidence type="ECO:0000256" key="3">
    <source>
        <dbReference type="ARBA" id="ARBA00012824"/>
    </source>
</evidence>
<proteinExistence type="inferred from homology"/>
<evidence type="ECO:0000256" key="1">
    <source>
        <dbReference type="ARBA" id="ARBA00000799"/>
    </source>
</evidence>
<evidence type="ECO:0000256" key="2">
    <source>
        <dbReference type="ARBA" id="ARBA00005297"/>
    </source>
</evidence>
<dbReference type="Proteomes" id="UP000567795">
    <property type="component" value="Unassembled WGS sequence"/>
</dbReference>
<dbReference type="EMBL" id="JACBZD010000002">
    <property type="protein sequence ID" value="NYI08242.1"/>
    <property type="molecule type" value="Genomic_DNA"/>
</dbReference>
<dbReference type="InterPro" id="IPR005801">
    <property type="entry name" value="ADC_synthase"/>
</dbReference>
<sequence length="450" mass="47843">MQHTTAPAQPWIPRQSRPETAAHVADLLAAYRPGGSWFLSTPRGALLARGVRASVPATGDTPLRQRVAETLRSARAAGADHPIVIGAVPFDPDDREHPPHLVVPASVQRALPLPVDEWPTGRRPLTNPADPANRATPANPGNPVPGEAAGGGWLVTPDPAPEVYRAAVAEAVRRMGAGELEKVVLSRSLRLEPAGGPGTAPLDLPRMLRALARRDPGGHTFAFDLPARAHHGATGPRAYPGPRTLIGASPELLVSRHGTTLTANPLAGSIARATDPAEDHARGQRLLASAKDRHEHAVVIRSITEALSPLCAELDVPAEPSLLRTATMWHLSTRITGRLADRTVSSFDLACAMHPTPAVCGRPTDRARRLIGELEPFERGWFTGMVGWCDADGDGEWIVTIRCAEAERDSLRLFAGAGIVVGSDPDAELAETSAKFRTFLLAAGVERPLD</sequence>
<dbReference type="AlphaFoldDB" id="A0A853AD32"/>
<comment type="caution">
    <text evidence="8">The sequence shown here is derived from an EMBL/GenBank/DDBJ whole genome shotgun (WGS) entry which is preliminary data.</text>
</comment>
<dbReference type="EC" id="5.4.4.2" evidence="3"/>
<dbReference type="InterPro" id="IPR015890">
    <property type="entry name" value="Chorismate_C"/>
</dbReference>
<comment type="catalytic activity">
    <reaction evidence="1">
        <text>chorismate = isochorismate</text>
        <dbReference type="Rhea" id="RHEA:18985"/>
        <dbReference type="ChEBI" id="CHEBI:29748"/>
        <dbReference type="ChEBI" id="CHEBI:29780"/>
        <dbReference type="EC" id="5.4.4.2"/>
    </reaction>
</comment>
<dbReference type="SUPFAM" id="SSF56322">
    <property type="entry name" value="ADC synthase"/>
    <property type="match status" value="1"/>
</dbReference>